<accession>A0A328NYJ3</accession>
<organism evidence="9 10">
    <name type="scientific">Dyella jiangningensis</name>
    <dbReference type="NCBI Taxonomy" id="1379159"/>
    <lineage>
        <taxon>Bacteria</taxon>
        <taxon>Pseudomonadati</taxon>
        <taxon>Pseudomonadota</taxon>
        <taxon>Gammaproteobacteria</taxon>
        <taxon>Lysobacterales</taxon>
        <taxon>Rhodanobacteraceae</taxon>
        <taxon>Dyella</taxon>
    </lineage>
</organism>
<feature type="domain" description="PilY1 beta-propeller" evidence="8">
    <location>
        <begin position="753"/>
        <end position="1097"/>
    </location>
</feature>
<dbReference type="InterPro" id="IPR008707">
    <property type="entry name" value="B-propeller_PilY1"/>
</dbReference>
<keyword evidence="3" id="KW-1029">Fimbrium biogenesis</keyword>
<evidence type="ECO:0000256" key="5">
    <source>
        <dbReference type="ARBA" id="ARBA00022837"/>
    </source>
</evidence>
<evidence type="ECO:0000256" key="4">
    <source>
        <dbReference type="ARBA" id="ARBA00022723"/>
    </source>
</evidence>
<evidence type="ECO:0000259" key="8">
    <source>
        <dbReference type="Pfam" id="PF05567"/>
    </source>
</evidence>
<keyword evidence="4" id="KW-0479">Metal-binding</keyword>
<evidence type="ECO:0000256" key="6">
    <source>
        <dbReference type="ARBA" id="ARBA00023263"/>
    </source>
</evidence>
<keyword evidence="7" id="KW-0732">Signal</keyword>
<reference evidence="9 10" key="1">
    <citation type="journal article" date="2018" name="Genet. Mol. Biol.">
        <title>The genome sequence of Dyella jiangningensis FCAV SCS01 from a lignocellulose-decomposing microbial consortium metagenome reveals potential for biotechnological applications.</title>
        <authorList>
            <person name="Desiderato J.G."/>
            <person name="Alvarenga D.O."/>
            <person name="Constancio M.T.L."/>
            <person name="Alves L.M.C."/>
            <person name="Varani A.M."/>
        </authorList>
    </citation>
    <scope>NUCLEOTIDE SEQUENCE [LARGE SCALE GENOMIC DNA]</scope>
    <source>
        <strain evidence="9 10">FCAV SCS01</strain>
    </source>
</reference>
<proteinExistence type="inferred from homology"/>
<protein>
    <recommendedName>
        <fullName evidence="8">PilY1 beta-propeller domain-containing protein</fullName>
    </recommendedName>
</protein>
<sequence length="1262" mass="135177">MRSMKVPGMVLMVLLIGAAGMRTQAGTVDLSATPPELTPAVAPNIILTYDDSNSMRKTFVPGYLDGDIAYGAYSGFITDPITGGRMCGWYSADASKVVHPWNFSPAVNTIYYDEQLTYVAPKHPDGSAMDPGSFTAAWEDGIAANTGGTRAVRNLLTDYAIYWWGGNTIQPEAIYPASKSHPASMQCKVDDGYMPFPFADPDGNNAHAFFYRFLGDRASRRDLFDPRKYVAVDVSTLSDAQKKNFTIWYGFYRTRNQAARSALARALESVPRTIRVQWQRLTTGPLDNTAIIRPLTDETQFRKLMDFVYASQPSGGTPTRGAMTRVANYFSRSNTALSENNPYYDVASGRELSCRRNYSLLVTDGGWNENAGFTRDWSDATGAKGNVAVAPNPDQTITTLPDGRKYDPNSAAATIYGGGPSQRNLSGFADVAFHYWATDLRPDLKNDVVPYLPDRTTGITGASISTPMGSDPASLPDEVYFNPANDPATWQHLVQFVVTFGLDGVLDFPGDLTALRKGTKTWSDWASPPNDELLDTAAKTDDTWHAAINSRGELFNANNPQQLIDQIRQVINSIVARTGSSAAGAISHTVLGTDSTYFRTGFSSDDWSGVVQAVRVDESGNLGASRWNAGALLDARTGNADDRVILTSTAPGASHGAAFRGASVLEALHAVDAGFETGAAGNDRLDWIRGVRTKEGSAFRQRSSVLGAVVNAQAVYVAYPASGYRDTFPSRRSRPGEPAPEMAVGKDGRLLHSYEQFVADHLKRAPTLYVGANDGMLHAFDATTDGVDPASVDSAPKPGAERWAYVPYSVYGGLRGMSALTHFQYAPTVDGTPVVRDVYFSSGPLVGWHSILVAGVRFGGRGIYALDITDAGANEATGPSEKVLWEFHHTSASMAGDPSNLGYTFGRPNIGRLANGRWVVLVPSGYFPTGSTEPAAARHVSSLFVLDAQTGTLLKELRTPTLVAGMGITSDGLTSPVLGDYEGDQVDDVAFAGDLQGNVWRFDLSDEDASNWKVDLLFKPAVAGQRPVTVMPRLFPDPATRHFIVLFGTGKYLGSSDNLVDATTQVQAVYGIRDPGTSRAMPVIEGTTPMVQQQLYEKGDVRGLTTHAVPLKDGAGNPVGGWYFLLQTTGVDGKQSNAGERVVVDATALFDSNRAIVTTLIPQKSDPCNPTTQGAVLVVDAATGGAASGVQLGPVGGWDDAYAHAGARITNAPTGGSLPAAIRVGGGQVYLPGITLSSDGSPFSVGDAIWRRRSWRALNNDQ</sequence>
<dbReference type="EMBL" id="NFZS01000004">
    <property type="protein sequence ID" value="RAO75198.1"/>
    <property type="molecule type" value="Genomic_DNA"/>
</dbReference>
<dbReference type="SUPFAM" id="SSF50998">
    <property type="entry name" value="Quinoprotein alcohol dehydrogenase-like"/>
    <property type="match status" value="1"/>
</dbReference>
<dbReference type="InterPro" id="IPR011047">
    <property type="entry name" value="Quinoprotein_ADH-like_sf"/>
</dbReference>
<gene>
    <name evidence="9" type="ORF">CA260_13945</name>
</gene>
<keyword evidence="10" id="KW-1185">Reference proteome</keyword>
<evidence type="ECO:0000256" key="2">
    <source>
        <dbReference type="ARBA" id="ARBA00008387"/>
    </source>
</evidence>
<keyword evidence="6" id="KW-0281">Fimbrium</keyword>
<dbReference type="OrthoDB" id="7156875at2"/>
<comment type="caution">
    <text evidence="9">The sequence shown here is derived from an EMBL/GenBank/DDBJ whole genome shotgun (WGS) entry which is preliminary data.</text>
</comment>
<evidence type="ECO:0000256" key="7">
    <source>
        <dbReference type="SAM" id="SignalP"/>
    </source>
</evidence>
<feature type="chain" id="PRO_5016269039" description="PilY1 beta-propeller domain-containing protein" evidence="7">
    <location>
        <begin position="26"/>
        <end position="1262"/>
    </location>
</feature>
<feature type="signal peptide" evidence="7">
    <location>
        <begin position="1"/>
        <end position="25"/>
    </location>
</feature>
<evidence type="ECO:0000313" key="10">
    <source>
        <dbReference type="Proteomes" id="UP000248926"/>
    </source>
</evidence>
<name>A0A328NYJ3_9GAMM</name>
<dbReference type="AlphaFoldDB" id="A0A328NYJ3"/>
<evidence type="ECO:0000256" key="1">
    <source>
        <dbReference type="ARBA" id="ARBA00004561"/>
    </source>
</evidence>
<dbReference type="GO" id="GO:0046872">
    <property type="term" value="F:metal ion binding"/>
    <property type="evidence" value="ECO:0007669"/>
    <property type="project" value="UniProtKB-KW"/>
</dbReference>
<dbReference type="Pfam" id="PF05567">
    <property type="entry name" value="T4P_PilY1"/>
    <property type="match status" value="1"/>
</dbReference>
<evidence type="ECO:0000313" key="9">
    <source>
        <dbReference type="EMBL" id="RAO75198.1"/>
    </source>
</evidence>
<comment type="subcellular location">
    <subcellularLocation>
        <location evidence="1">Fimbrium</location>
    </subcellularLocation>
</comment>
<dbReference type="Proteomes" id="UP000248926">
    <property type="component" value="Unassembled WGS sequence"/>
</dbReference>
<comment type="similarity">
    <text evidence="2">Belongs to the PilY1 family.</text>
</comment>
<evidence type="ECO:0000256" key="3">
    <source>
        <dbReference type="ARBA" id="ARBA00022558"/>
    </source>
</evidence>
<keyword evidence="5" id="KW-0106">Calcium</keyword>
<dbReference type="GO" id="GO:0009289">
    <property type="term" value="C:pilus"/>
    <property type="evidence" value="ECO:0007669"/>
    <property type="project" value="UniProtKB-SubCell"/>
</dbReference>